<gene>
    <name evidence="2" type="ORF">CPELLU_LOCUS2306</name>
</gene>
<evidence type="ECO:0000313" key="2">
    <source>
        <dbReference type="EMBL" id="CAG8497915.1"/>
    </source>
</evidence>
<keyword evidence="1" id="KW-1133">Transmembrane helix</keyword>
<protein>
    <submittedName>
        <fullName evidence="2">22844_t:CDS:1</fullName>
    </submittedName>
</protein>
<evidence type="ECO:0000313" key="3">
    <source>
        <dbReference type="Proteomes" id="UP000789759"/>
    </source>
</evidence>
<evidence type="ECO:0000256" key="1">
    <source>
        <dbReference type="SAM" id="Phobius"/>
    </source>
</evidence>
<keyword evidence="1" id="KW-0472">Membrane</keyword>
<sequence length="51" mass="5541">MIFGETSCGLPWFSGFSGHSAFLVKFFVVSLGFLTIFGEISCGLPAFLVFQ</sequence>
<organism evidence="2 3">
    <name type="scientific">Cetraspora pellucida</name>
    <dbReference type="NCBI Taxonomy" id="1433469"/>
    <lineage>
        <taxon>Eukaryota</taxon>
        <taxon>Fungi</taxon>
        <taxon>Fungi incertae sedis</taxon>
        <taxon>Mucoromycota</taxon>
        <taxon>Glomeromycotina</taxon>
        <taxon>Glomeromycetes</taxon>
        <taxon>Diversisporales</taxon>
        <taxon>Gigasporaceae</taxon>
        <taxon>Cetraspora</taxon>
    </lineage>
</organism>
<dbReference type="Proteomes" id="UP000789759">
    <property type="component" value="Unassembled WGS sequence"/>
</dbReference>
<accession>A0A9N8ZJG7</accession>
<comment type="caution">
    <text evidence="2">The sequence shown here is derived from an EMBL/GenBank/DDBJ whole genome shotgun (WGS) entry which is preliminary data.</text>
</comment>
<name>A0A9N8ZJG7_9GLOM</name>
<reference evidence="2" key="1">
    <citation type="submission" date="2021-06" db="EMBL/GenBank/DDBJ databases">
        <authorList>
            <person name="Kallberg Y."/>
            <person name="Tangrot J."/>
            <person name="Rosling A."/>
        </authorList>
    </citation>
    <scope>NUCLEOTIDE SEQUENCE</scope>
    <source>
        <strain evidence="2">FL966</strain>
    </source>
</reference>
<keyword evidence="1" id="KW-0812">Transmembrane</keyword>
<dbReference type="AlphaFoldDB" id="A0A9N8ZJG7"/>
<feature type="transmembrane region" description="Helical" evidence="1">
    <location>
        <begin position="22"/>
        <end position="50"/>
    </location>
</feature>
<proteinExistence type="predicted"/>
<keyword evidence="3" id="KW-1185">Reference proteome</keyword>
<dbReference type="EMBL" id="CAJVQA010000973">
    <property type="protein sequence ID" value="CAG8497915.1"/>
    <property type="molecule type" value="Genomic_DNA"/>
</dbReference>